<evidence type="ECO:0000313" key="1">
    <source>
        <dbReference type="EMBL" id="CDO58921.1"/>
    </source>
</evidence>
<dbReference type="SMART" id="SM00671">
    <property type="entry name" value="SEL1"/>
    <property type="match status" value="7"/>
</dbReference>
<dbReference type="SUPFAM" id="SSF81901">
    <property type="entry name" value="HCP-like"/>
    <property type="match status" value="2"/>
</dbReference>
<dbReference type="Pfam" id="PF08238">
    <property type="entry name" value="Sel1"/>
    <property type="match status" value="6"/>
</dbReference>
<proteinExistence type="predicted"/>
<dbReference type="InterPro" id="IPR050767">
    <property type="entry name" value="Sel1_AlgK"/>
</dbReference>
<gene>
    <name evidence="1" type="ORF">BN1012_Phect707</name>
</gene>
<keyword evidence="2" id="KW-1185">Reference proteome</keyword>
<sequence length="326" mass="34382">MAQAVDALKANDGQRAAAFLRPVAEKGDPSAQALLGQIYLDGIGIDQDLFEAGRWLRSAAANGEPSAAFALAELTSDKTLTPPGMDPTNTDARVQEATRLYLLSATNGSLAGQVEIGLRYAQGIGVAQDIIQASRWFREAADSNSPVAQFNLGALHAAGALNGGTPDPVAALPWFEKAAASGHPDAQYNLGLTAAQGLGREVDNAVAAKWFAAAAGHGMADAQAGLAYLTYQGLGTDKDVARAAELYAQAAEQGHLIAQNRLARLYVMGRGVDADMAEAWKWHSLALRSGYEDAELDARFTKFITPQQRSDGDARASKWLESKASQ</sequence>
<dbReference type="Gene3D" id="1.25.40.10">
    <property type="entry name" value="Tetratricopeptide repeat domain"/>
    <property type="match status" value="2"/>
</dbReference>
<dbReference type="AlphaFoldDB" id="X5MM36"/>
<dbReference type="STRING" id="1458461.BN1012_Phect707"/>
<dbReference type="HOGENOM" id="CLU_000288_36_2_5"/>
<reference evidence="1 2" key="1">
    <citation type="journal article" date="2014" name="Front. Genet.">
        <title>Genome and metabolic network of "Candidatus Phaeomarinobacter ectocarpi" Ec32, a new candidate genus of Alphaproteobacteria frequently associated with brown algae.</title>
        <authorList>
            <person name="Dittami S.M."/>
            <person name="Barbeyron T."/>
            <person name="Boyen C."/>
            <person name="Cambefort J."/>
            <person name="Collet G."/>
            <person name="Delage L."/>
            <person name="Gobet A."/>
            <person name="Groisillier A."/>
            <person name="Leblanc C."/>
            <person name="Michel G."/>
            <person name="Scornet D."/>
            <person name="Siegel A."/>
            <person name="Tapia J.E."/>
            <person name="Tonon T."/>
        </authorList>
    </citation>
    <scope>NUCLEOTIDE SEQUENCE [LARGE SCALE GENOMIC DNA]</scope>
    <source>
        <strain evidence="1 2">Ec32</strain>
    </source>
</reference>
<protein>
    <recommendedName>
        <fullName evidence="3">Sel1 repeat family protein</fullName>
    </recommendedName>
</protein>
<dbReference type="EMBL" id="HG966617">
    <property type="protein sequence ID" value="CDO58921.1"/>
    <property type="molecule type" value="Genomic_DNA"/>
</dbReference>
<dbReference type="InterPro" id="IPR011990">
    <property type="entry name" value="TPR-like_helical_dom_sf"/>
</dbReference>
<dbReference type="InterPro" id="IPR006597">
    <property type="entry name" value="Sel1-like"/>
</dbReference>
<dbReference type="Proteomes" id="UP000032160">
    <property type="component" value="Chromosome I"/>
</dbReference>
<evidence type="ECO:0008006" key="3">
    <source>
        <dbReference type="Google" id="ProtNLM"/>
    </source>
</evidence>
<dbReference type="PANTHER" id="PTHR11102:SF160">
    <property type="entry name" value="ERAD-ASSOCIATED E3 UBIQUITIN-PROTEIN LIGASE COMPONENT HRD3"/>
    <property type="match status" value="1"/>
</dbReference>
<dbReference type="PANTHER" id="PTHR11102">
    <property type="entry name" value="SEL-1-LIKE PROTEIN"/>
    <property type="match status" value="1"/>
</dbReference>
<organism evidence="1 2">
    <name type="scientific">Candidatus Phaeomarinibacter ectocarpi</name>
    <dbReference type="NCBI Taxonomy" id="1458461"/>
    <lineage>
        <taxon>Bacteria</taxon>
        <taxon>Pseudomonadati</taxon>
        <taxon>Pseudomonadota</taxon>
        <taxon>Alphaproteobacteria</taxon>
        <taxon>Hyphomicrobiales</taxon>
        <taxon>Parvibaculaceae</taxon>
        <taxon>Candidatus Phaeomarinibacter</taxon>
    </lineage>
</organism>
<accession>X5MM36</accession>
<evidence type="ECO:0000313" key="2">
    <source>
        <dbReference type="Proteomes" id="UP000032160"/>
    </source>
</evidence>
<name>X5MM36_9HYPH</name>
<dbReference type="KEGG" id="pect:BN1012_Phect707"/>